<comment type="caution">
    <text evidence="1">The sequence shown here is derived from an EMBL/GenBank/DDBJ whole genome shotgun (WGS) entry which is preliminary data.</text>
</comment>
<dbReference type="EMBL" id="MBFS01002222">
    <property type="protein sequence ID" value="PVU99764.1"/>
    <property type="molecule type" value="Genomic_DNA"/>
</dbReference>
<evidence type="ECO:0000313" key="1">
    <source>
        <dbReference type="EMBL" id="PVU99764.1"/>
    </source>
</evidence>
<gene>
    <name evidence="1" type="ORF">BB560_005451</name>
</gene>
<keyword evidence="2" id="KW-1185">Reference proteome</keyword>
<proteinExistence type="predicted"/>
<dbReference type="AlphaFoldDB" id="A0A2T9Z5E9"/>
<accession>A0A2T9Z5E9</accession>
<dbReference type="OrthoDB" id="4080456at2759"/>
<name>A0A2T9Z5E9_9FUNG</name>
<evidence type="ECO:0000313" key="2">
    <source>
        <dbReference type="Proteomes" id="UP000245609"/>
    </source>
</evidence>
<protein>
    <submittedName>
        <fullName evidence="1">Uncharacterized protein</fullName>
    </submittedName>
</protein>
<reference evidence="1 2" key="1">
    <citation type="journal article" date="2018" name="MBio">
        <title>Comparative Genomics Reveals the Core Gene Toolbox for the Fungus-Insect Symbiosis.</title>
        <authorList>
            <person name="Wang Y."/>
            <person name="Stata M."/>
            <person name="Wang W."/>
            <person name="Stajich J.E."/>
            <person name="White M.M."/>
            <person name="Moncalvo J.M."/>
        </authorList>
    </citation>
    <scope>NUCLEOTIDE SEQUENCE [LARGE SCALE GENOMIC DNA]</scope>
    <source>
        <strain evidence="1 2">SC-DP-2</strain>
    </source>
</reference>
<sequence>MMELSQDTKAEQLNEILYPKVQAVHLVMYHLKVSSPETKYFKWREHICSTFDQYWDYLIPEKIRTATWHNTVAGCISTHNALFKSGFEETGQTGFWTLRTLAKPSPSGFKCKYIDFFPWLIHTLDH</sequence>
<dbReference type="STRING" id="133381.A0A2T9Z5E9"/>
<dbReference type="Proteomes" id="UP000245609">
    <property type="component" value="Unassembled WGS sequence"/>
</dbReference>
<organism evidence="1 2">
    <name type="scientific">Smittium megazygosporum</name>
    <dbReference type="NCBI Taxonomy" id="133381"/>
    <lineage>
        <taxon>Eukaryota</taxon>
        <taxon>Fungi</taxon>
        <taxon>Fungi incertae sedis</taxon>
        <taxon>Zoopagomycota</taxon>
        <taxon>Kickxellomycotina</taxon>
        <taxon>Harpellomycetes</taxon>
        <taxon>Harpellales</taxon>
        <taxon>Legeriomycetaceae</taxon>
        <taxon>Smittium</taxon>
    </lineage>
</organism>
<dbReference type="Gene3D" id="3.90.980.20">
    <property type="match status" value="1"/>
</dbReference>